<dbReference type="Proteomes" id="UP000283981">
    <property type="component" value="Unassembled WGS sequence"/>
</dbReference>
<evidence type="ECO:0000313" key="1">
    <source>
        <dbReference type="EMBL" id="RHG83406.1"/>
    </source>
</evidence>
<gene>
    <name evidence="1" type="ORF">DW243_10080</name>
</gene>
<dbReference type="RefSeq" id="WP_118207987.1">
    <property type="nucleotide sequence ID" value="NZ_JADNGF010000006.1"/>
</dbReference>
<sequence>MQEYSRILIEEYCMTHNSAKSRRLQKLVKLSYDMYSEGSEGDAIFLEKAIDQETNEELREALQDLDDFLFGY</sequence>
<organism evidence="1 2">
    <name type="scientific">Mediterraneibacter gnavus</name>
    <name type="common">Ruminococcus gnavus</name>
    <dbReference type="NCBI Taxonomy" id="33038"/>
    <lineage>
        <taxon>Bacteria</taxon>
        <taxon>Bacillati</taxon>
        <taxon>Bacillota</taxon>
        <taxon>Clostridia</taxon>
        <taxon>Lachnospirales</taxon>
        <taxon>Lachnospiraceae</taxon>
        <taxon>Mediterraneibacter</taxon>
    </lineage>
</organism>
<accession>A0A414UUH6</accession>
<dbReference type="AlphaFoldDB" id="A0A414UUH6"/>
<comment type="caution">
    <text evidence="1">The sequence shown here is derived from an EMBL/GenBank/DDBJ whole genome shotgun (WGS) entry which is preliminary data.</text>
</comment>
<evidence type="ECO:0000313" key="2">
    <source>
        <dbReference type="Proteomes" id="UP000283981"/>
    </source>
</evidence>
<proteinExistence type="predicted"/>
<name>A0A414UUH6_MEDGN</name>
<reference evidence="1 2" key="1">
    <citation type="submission" date="2018-08" db="EMBL/GenBank/DDBJ databases">
        <title>A genome reference for cultivated species of the human gut microbiota.</title>
        <authorList>
            <person name="Zou Y."/>
            <person name="Xue W."/>
            <person name="Luo G."/>
        </authorList>
    </citation>
    <scope>NUCLEOTIDE SEQUENCE [LARGE SCALE GENOMIC DNA]</scope>
    <source>
        <strain evidence="1 2">AM21-18</strain>
    </source>
</reference>
<dbReference type="EMBL" id="QRIS01000016">
    <property type="protein sequence ID" value="RHG83406.1"/>
    <property type="molecule type" value="Genomic_DNA"/>
</dbReference>
<protein>
    <submittedName>
        <fullName evidence="1">Uncharacterized protein</fullName>
    </submittedName>
</protein>